<feature type="region of interest" description="Disordered" evidence="1">
    <location>
        <begin position="245"/>
        <end position="306"/>
    </location>
</feature>
<dbReference type="SUPFAM" id="SSF49562">
    <property type="entry name" value="C2 domain (Calcium/lipid-binding domain, CaLB)"/>
    <property type="match status" value="1"/>
</dbReference>
<evidence type="ECO:0000256" key="1">
    <source>
        <dbReference type="SAM" id="MobiDB-lite"/>
    </source>
</evidence>
<dbReference type="PANTHER" id="PTHR32246">
    <property type="entry name" value="INGRESSION PROTEIN FIC1"/>
    <property type="match status" value="1"/>
</dbReference>
<reference evidence="3 4" key="1">
    <citation type="journal article" date="2016" name="Sci. Rep.">
        <title>The Dendrobium catenatum Lindl. genome sequence provides insights into polysaccharide synthase, floral development and adaptive evolution.</title>
        <authorList>
            <person name="Zhang G.Q."/>
            <person name="Xu Q."/>
            <person name="Bian C."/>
            <person name="Tsai W.C."/>
            <person name="Yeh C.M."/>
            <person name="Liu K.W."/>
            <person name="Yoshida K."/>
            <person name="Zhang L.S."/>
            <person name="Chang S.B."/>
            <person name="Chen F."/>
            <person name="Shi Y."/>
            <person name="Su Y.Y."/>
            <person name="Zhang Y.Q."/>
            <person name="Chen L.J."/>
            <person name="Yin Y."/>
            <person name="Lin M."/>
            <person name="Huang H."/>
            <person name="Deng H."/>
            <person name="Wang Z.W."/>
            <person name="Zhu S.L."/>
            <person name="Zhao X."/>
            <person name="Deng C."/>
            <person name="Niu S.C."/>
            <person name="Huang J."/>
            <person name="Wang M."/>
            <person name="Liu G.H."/>
            <person name="Yang H.J."/>
            <person name="Xiao X.J."/>
            <person name="Hsiao Y.Y."/>
            <person name="Wu W.L."/>
            <person name="Chen Y.Y."/>
            <person name="Mitsuda N."/>
            <person name="Ohme-Takagi M."/>
            <person name="Luo Y.B."/>
            <person name="Van de Peer Y."/>
            <person name="Liu Z.J."/>
        </authorList>
    </citation>
    <scope>NUCLEOTIDE SEQUENCE [LARGE SCALE GENOMIC DNA]</scope>
    <source>
        <tissue evidence="3">The whole plant</tissue>
    </source>
</reference>
<evidence type="ECO:0000313" key="3">
    <source>
        <dbReference type="EMBL" id="PKU62855.1"/>
    </source>
</evidence>
<accession>A0A2I0VHG5</accession>
<dbReference type="SMART" id="SM00239">
    <property type="entry name" value="C2"/>
    <property type="match status" value="1"/>
</dbReference>
<dbReference type="GO" id="GO:0006952">
    <property type="term" value="P:defense response"/>
    <property type="evidence" value="ECO:0007669"/>
    <property type="project" value="InterPro"/>
</dbReference>
<protein>
    <recommendedName>
        <fullName evidence="2">C2 domain-containing protein</fullName>
    </recommendedName>
</protein>
<feature type="region of interest" description="Disordered" evidence="1">
    <location>
        <begin position="199"/>
        <end position="224"/>
    </location>
</feature>
<dbReference type="STRING" id="906689.A0A2I0VHG5"/>
<keyword evidence="4" id="KW-1185">Reference proteome</keyword>
<dbReference type="PANTHER" id="PTHR32246:SF143">
    <property type="entry name" value="CALCIUM-DEPENDENT LIPID-BINDING (CALB DOMAIN) FAMILY PROTEIN"/>
    <property type="match status" value="1"/>
</dbReference>
<feature type="compositionally biased region" description="Low complexity" evidence="1">
    <location>
        <begin position="295"/>
        <end position="306"/>
    </location>
</feature>
<dbReference type="Proteomes" id="UP000233837">
    <property type="component" value="Unassembled WGS sequence"/>
</dbReference>
<organism evidence="3 4">
    <name type="scientific">Dendrobium catenatum</name>
    <dbReference type="NCBI Taxonomy" id="906689"/>
    <lineage>
        <taxon>Eukaryota</taxon>
        <taxon>Viridiplantae</taxon>
        <taxon>Streptophyta</taxon>
        <taxon>Embryophyta</taxon>
        <taxon>Tracheophyta</taxon>
        <taxon>Spermatophyta</taxon>
        <taxon>Magnoliopsida</taxon>
        <taxon>Liliopsida</taxon>
        <taxon>Asparagales</taxon>
        <taxon>Orchidaceae</taxon>
        <taxon>Epidendroideae</taxon>
        <taxon>Malaxideae</taxon>
        <taxon>Dendrobiinae</taxon>
        <taxon>Dendrobium</taxon>
    </lineage>
</organism>
<dbReference type="Pfam" id="PF00168">
    <property type="entry name" value="C2"/>
    <property type="match status" value="1"/>
</dbReference>
<evidence type="ECO:0000259" key="2">
    <source>
        <dbReference type="PROSITE" id="PS50004"/>
    </source>
</evidence>
<name>A0A2I0VHG5_9ASPA</name>
<feature type="domain" description="C2" evidence="2">
    <location>
        <begin position="9"/>
        <end position="131"/>
    </location>
</feature>
<reference evidence="3 4" key="2">
    <citation type="journal article" date="2017" name="Nature">
        <title>The Apostasia genome and the evolution of orchids.</title>
        <authorList>
            <person name="Zhang G.Q."/>
            <person name="Liu K.W."/>
            <person name="Li Z."/>
            <person name="Lohaus R."/>
            <person name="Hsiao Y.Y."/>
            <person name="Niu S.C."/>
            <person name="Wang J.Y."/>
            <person name="Lin Y.C."/>
            <person name="Xu Q."/>
            <person name="Chen L.J."/>
            <person name="Yoshida K."/>
            <person name="Fujiwara S."/>
            <person name="Wang Z.W."/>
            <person name="Zhang Y.Q."/>
            <person name="Mitsuda N."/>
            <person name="Wang M."/>
            <person name="Liu G.H."/>
            <person name="Pecoraro L."/>
            <person name="Huang H.X."/>
            <person name="Xiao X.J."/>
            <person name="Lin M."/>
            <person name="Wu X.Y."/>
            <person name="Wu W.L."/>
            <person name="Chen Y.Y."/>
            <person name="Chang S.B."/>
            <person name="Sakamoto S."/>
            <person name="Ohme-Takagi M."/>
            <person name="Yagi M."/>
            <person name="Zeng S.J."/>
            <person name="Shen C.Y."/>
            <person name="Yeh C.M."/>
            <person name="Luo Y.B."/>
            <person name="Tsai W.C."/>
            <person name="Van de Peer Y."/>
            <person name="Liu Z.J."/>
        </authorList>
    </citation>
    <scope>NUCLEOTIDE SEQUENCE [LARGE SCALE GENOMIC DNA]</scope>
    <source>
        <tissue evidence="3">The whole plant</tissue>
    </source>
</reference>
<dbReference type="PROSITE" id="PS50004">
    <property type="entry name" value="C2"/>
    <property type="match status" value="1"/>
</dbReference>
<evidence type="ECO:0000313" key="4">
    <source>
        <dbReference type="Proteomes" id="UP000233837"/>
    </source>
</evidence>
<dbReference type="InterPro" id="IPR044750">
    <property type="entry name" value="C2_SRC2/BAP"/>
</dbReference>
<sequence length="306" mass="33510">MSPDVSGTNGGDFLLSPTAPPSTFNFLELTLISAQDLFPSSRSLHTYAVTWLHPSHRLRTRLDSIGHTSPTWNDKFLFRIDDSTLCSDTSAIQINIYAARPRFLPGPDTLLGTTRAILSTLHLSPSTRFFALQVRRPTSLRPQGILNIGIGIADPYVCSLPLYANLRTSAFAYHDLMAAAMSAKPRKKDGLKGLVAAAQPRLPQPQPQPAALDRNGSVGGSGEKERVVLEKKLKKWRSEIWAVEDQMGWEKGGQSPAATDDEGGSRRAKPRRPRAMSCFNLAAQYAGENEEDDNSSTSSWSSSSQR</sequence>
<dbReference type="InterPro" id="IPR035892">
    <property type="entry name" value="C2_domain_sf"/>
</dbReference>
<dbReference type="AlphaFoldDB" id="A0A2I0VHG5"/>
<dbReference type="Gene3D" id="2.60.40.150">
    <property type="entry name" value="C2 domain"/>
    <property type="match status" value="1"/>
</dbReference>
<dbReference type="OrthoDB" id="1909968at2759"/>
<dbReference type="CDD" id="cd04051">
    <property type="entry name" value="C2_SRC2_like"/>
    <property type="match status" value="1"/>
</dbReference>
<gene>
    <name evidence="3" type="ORF">MA16_Dca027867</name>
</gene>
<dbReference type="InterPro" id="IPR000008">
    <property type="entry name" value="C2_dom"/>
</dbReference>
<dbReference type="EMBL" id="KZ503568">
    <property type="protein sequence ID" value="PKU62855.1"/>
    <property type="molecule type" value="Genomic_DNA"/>
</dbReference>
<proteinExistence type="predicted"/>